<dbReference type="AlphaFoldDB" id="A0A5S3WJR2"/>
<gene>
    <name evidence="2" type="ORF">CWB99_15275</name>
</gene>
<dbReference type="SUPFAM" id="SSF53850">
    <property type="entry name" value="Periplasmic binding protein-like II"/>
    <property type="match status" value="1"/>
</dbReference>
<reference evidence="2 3" key="1">
    <citation type="submission" date="2018-01" db="EMBL/GenBank/DDBJ databases">
        <authorList>
            <person name="Paulsen S."/>
            <person name="Gram L.K."/>
        </authorList>
    </citation>
    <scope>NUCLEOTIDE SEQUENCE [LARGE SCALE GENOMIC DNA]</scope>
    <source>
        <strain evidence="2 3">S2676</strain>
    </source>
</reference>
<feature type="chain" id="PRO_5024357369" description="Solute-binding protein family 3/N-terminal domain-containing protein" evidence="1">
    <location>
        <begin position="25"/>
        <end position="320"/>
    </location>
</feature>
<feature type="signal peptide" evidence="1">
    <location>
        <begin position="1"/>
        <end position="24"/>
    </location>
</feature>
<evidence type="ECO:0000313" key="3">
    <source>
        <dbReference type="Proteomes" id="UP000310249"/>
    </source>
</evidence>
<name>A0A5S3WJR2_9GAMM</name>
<dbReference type="Proteomes" id="UP000310249">
    <property type="component" value="Unassembled WGS sequence"/>
</dbReference>
<evidence type="ECO:0008006" key="4">
    <source>
        <dbReference type="Google" id="ProtNLM"/>
    </source>
</evidence>
<proteinExistence type="predicted"/>
<dbReference type="OrthoDB" id="5764299at2"/>
<accession>A0A5S3WJR2</accession>
<dbReference type="EMBL" id="PNCI01000035">
    <property type="protein sequence ID" value="TMP27358.1"/>
    <property type="molecule type" value="Genomic_DNA"/>
</dbReference>
<reference evidence="3" key="2">
    <citation type="submission" date="2019-06" db="EMBL/GenBank/DDBJ databases">
        <title>Co-occurence of chitin degradation, pigmentation and bioactivity in marine Pseudoalteromonas.</title>
        <authorList>
            <person name="Sonnenschein E.C."/>
            <person name="Bech P.K."/>
        </authorList>
    </citation>
    <scope>NUCLEOTIDE SEQUENCE [LARGE SCALE GENOMIC DNA]</scope>
    <source>
        <strain evidence="3">S2676</strain>
    </source>
</reference>
<protein>
    <recommendedName>
        <fullName evidence="4">Solute-binding protein family 3/N-terminal domain-containing protein</fullName>
    </recommendedName>
</protein>
<evidence type="ECO:0000313" key="2">
    <source>
        <dbReference type="EMBL" id="TMP27358.1"/>
    </source>
</evidence>
<organism evidence="2 3">
    <name type="scientific">Pseudoalteromonas rubra</name>
    <dbReference type="NCBI Taxonomy" id="43658"/>
    <lineage>
        <taxon>Bacteria</taxon>
        <taxon>Pseudomonadati</taxon>
        <taxon>Pseudomonadota</taxon>
        <taxon>Gammaproteobacteria</taxon>
        <taxon>Alteromonadales</taxon>
        <taxon>Pseudoalteromonadaceae</taxon>
        <taxon>Pseudoalteromonas</taxon>
    </lineage>
</organism>
<sequence length="320" mass="36542">MMTNTNPLLFITVMLLNISLCSTAAAQLQLLSDDPLDIKMVFSDQPLDISTDSNNLVFDYIAQNSPGFIRPSLLLAPGTRIDQLLQSTLPFCALNRIKTQRRAKQYLFSLPIHLYPSHRLYFLPLNIELSPFLNAQGQLTDLNALLKAHPRTTLLTEAQRSYGDYLDVQLGYIDKAQLIRRPGGDSYKATVTMFERGRASFILTYPTTMQRYASQLTLNQVHSLEIANNPPFVLGHIACSDTPESRQFLKTVNEALSHLYQQEDFLALHLRYLPNAERAYFRKQIEQQIAKALGNYQMTQNNIDIKKEQPEPLLEMNKQY</sequence>
<keyword evidence="1" id="KW-0732">Signal</keyword>
<comment type="caution">
    <text evidence="2">The sequence shown here is derived from an EMBL/GenBank/DDBJ whole genome shotgun (WGS) entry which is preliminary data.</text>
</comment>
<dbReference type="RefSeq" id="WP_138549742.1">
    <property type="nucleotide sequence ID" value="NZ_PNCH01000003.1"/>
</dbReference>
<evidence type="ECO:0000256" key="1">
    <source>
        <dbReference type="SAM" id="SignalP"/>
    </source>
</evidence>